<gene>
    <name evidence="13" type="ORF">O3M35_011381</name>
</gene>
<keyword evidence="8" id="KW-0406">Ion transport</keyword>
<evidence type="ECO:0000256" key="11">
    <source>
        <dbReference type="RuleBase" id="RU362091"/>
    </source>
</evidence>
<evidence type="ECO:0000256" key="2">
    <source>
        <dbReference type="ARBA" id="ARBA00006434"/>
    </source>
</evidence>
<feature type="transmembrane region" description="Helical" evidence="12">
    <location>
        <begin position="14"/>
        <end position="33"/>
    </location>
</feature>
<evidence type="ECO:0000313" key="13">
    <source>
        <dbReference type="EMBL" id="KAK9502655.1"/>
    </source>
</evidence>
<sequence>MTGINTNKFDYVEYIVFVASLTLSALIGCYFGFIKGGQNTVSGYLLGGKKMTAFPVGMSLISSYISGITLLGVPTEIYTYGTQFLTSIIPYGIVALLITYLVLPVFFKLQLISLYEYMELRFSHAVRLMASLLYILQLLAYVPIVIYGPALALNQVSGMNIHIITPIVCTVCIFYTSLGGLKAVVWSDTLQGTVMIGSVLAVLFLGLQQVGGIHEVIQSSWEGDRLEMFNMDINPTTRLSFWSATFAFIFFWLANFAFSPASVQRYISLPTFRQACLATICLCIGVTGFTAACGFIGLIIYTKYKGCDPLTSKAISRADQILPLFVLDVAGHIRGFSGLFMAGVVCAALSSMSTALNTVAGTIYEDFVEPMLSEKPTEKKASLIMKGIVILFGIICTFLVFICEHLGPLIELATGFVGMSVGTTLGVFLLGMFFPCANTKGTIVGGVISIIFMMWLVIGNAIYTAKGLIKHPTKPISTEMCSNMTLILSPSITKYQPSEVFPLYRISVFYYSPLGCLIVLSIGIIVSLLTETKGQRKVNPDLLSPIVKYYSSRSKKEYNSVPLKPPTID</sequence>
<keyword evidence="5 12" id="KW-0812">Transmembrane</keyword>
<keyword evidence="6 12" id="KW-1133">Transmembrane helix</keyword>
<dbReference type="InterPro" id="IPR051163">
    <property type="entry name" value="Sodium:Solute_Symporter_SSF"/>
</dbReference>
<feature type="transmembrane region" description="Helical" evidence="12">
    <location>
        <begin position="383"/>
        <end position="402"/>
    </location>
</feature>
<dbReference type="PANTHER" id="PTHR42985">
    <property type="entry name" value="SODIUM-COUPLED MONOCARBOXYLATE TRANSPORTER"/>
    <property type="match status" value="1"/>
</dbReference>
<evidence type="ECO:0000256" key="8">
    <source>
        <dbReference type="ARBA" id="ARBA00023065"/>
    </source>
</evidence>
<dbReference type="PROSITE" id="PS50283">
    <property type="entry name" value="NA_SOLUT_SYMP_3"/>
    <property type="match status" value="1"/>
</dbReference>
<feature type="transmembrane region" description="Helical" evidence="12">
    <location>
        <begin position="159"/>
        <end position="178"/>
    </location>
</feature>
<evidence type="ECO:0000256" key="6">
    <source>
        <dbReference type="ARBA" id="ARBA00022989"/>
    </source>
</evidence>
<evidence type="ECO:0000256" key="4">
    <source>
        <dbReference type="ARBA" id="ARBA00022475"/>
    </source>
</evidence>
<protein>
    <recommendedName>
        <fullName evidence="15">Sodium-coupled monocarboxylate transporter 1</fullName>
    </recommendedName>
</protein>
<organism evidence="13 14">
    <name type="scientific">Rhynocoris fuscipes</name>
    <dbReference type="NCBI Taxonomy" id="488301"/>
    <lineage>
        <taxon>Eukaryota</taxon>
        <taxon>Metazoa</taxon>
        <taxon>Ecdysozoa</taxon>
        <taxon>Arthropoda</taxon>
        <taxon>Hexapoda</taxon>
        <taxon>Insecta</taxon>
        <taxon>Pterygota</taxon>
        <taxon>Neoptera</taxon>
        <taxon>Paraneoptera</taxon>
        <taxon>Hemiptera</taxon>
        <taxon>Heteroptera</taxon>
        <taxon>Panheteroptera</taxon>
        <taxon>Cimicomorpha</taxon>
        <taxon>Reduviidae</taxon>
        <taxon>Harpactorinae</taxon>
        <taxon>Harpactorini</taxon>
        <taxon>Rhynocoris</taxon>
    </lineage>
</organism>
<evidence type="ECO:0000256" key="1">
    <source>
        <dbReference type="ARBA" id="ARBA00004651"/>
    </source>
</evidence>
<feature type="transmembrane region" description="Helical" evidence="12">
    <location>
        <begin position="190"/>
        <end position="211"/>
    </location>
</feature>
<evidence type="ECO:0000313" key="14">
    <source>
        <dbReference type="Proteomes" id="UP001461498"/>
    </source>
</evidence>
<feature type="transmembrane region" description="Helical" evidence="12">
    <location>
        <begin position="53"/>
        <end position="73"/>
    </location>
</feature>
<comment type="similarity">
    <text evidence="2 11">Belongs to the sodium:solute symporter (SSF) (TC 2.A.21) family.</text>
</comment>
<feature type="transmembrane region" description="Helical" evidence="12">
    <location>
        <begin position="441"/>
        <end position="463"/>
    </location>
</feature>
<keyword evidence="9 12" id="KW-0472">Membrane</keyword>
<evidence type="ECO:0000256" key="7">
    <source>
        <dbReference type="ARBA" id="ARBA00023053"/>
    </source>
</evidence>
<dbReference type="GO" id="GO:0006814">
    <property type="term" value="P:sodium ion transport"/>
    <property type="evidence" value="ECO:0007669"/>
    <property type="project" value="UniProtKB-KW"/>
</dbReference>
<keyword evidence="4" id="KW-1003">Cell membrane</keyword>
<feature type="transmembrane region" description="Helical" evidence="12">
    <location>
        <begin position="508"/>
        <end position="529"/>
    </location>
</feature>
<comment type="subcellular location">
    <subcellularLocation>
        <location evidence="1">Cell membrane</location>
        <topology evidence="1">Multi-pass membrane protein</topology>
    </subcellularLocation>
</comment>
<keyword evidence="14" id="KW-1185">Reference proteome</keyword>
<name>A0AAW1CXC9_9HEMI</name>
<keyword evidence="7" id="KW-0915">Sodium</keyword>
<dbReference type="CDD" id="cd11492">
    <property type="entry name" value="SLC5sbd_NIS-SMVT"/>
    <property type="match status" value="1"/>
</dbReference>
<dbReference type="AlphaFoldDB" id="A0AAW1CXC9"/>
<evidence type="ECO:0000256" key="10">
    <source>
        <dbReference type="ARBA" id="ARBA00023201"/>
    </source>
</evidence>
<reference evidence="13 14" key="1">
    <citation type="submission" date="2022-12" db="EMBL/GenBank/DDBJ databases">
        <title>Chromosome-level genome assembly of true bugs.</title>
        <authorList>
            <person name="Ma L."/>
            <person name="Li H."/>
        </authorList>
    </citation>
    <scope>NUCLEOTIDE SEQUENCE [LARGE SCALE GENOMIC DNA]</scope>
    <source>
        <strain evidence="13">Lab_2022b</strain>
    </source>
</reference>
<evidence type="ECO:0000256" key="9">
    <source>
        <dbReference type="ARBA" id="ARBA00023136"/>
    </source>
</evidence>
<evidence type="ECO:0000256" key="5">
    <source>
        <dbReference type="ARBA" id="ARBA00022692"/>
    </source>
</evidence>
<dbReference type="GO" id="GO:0005886">
    <property type="term" value="C:plasma membrane"/>
    <property type="evidence" value="ECO:0007669"/>
    <property type="project" value="UniProtKB-SubCell"/>
</dbReference>
<feature type="transmembrane region" description="Helical" evidence="12">
    <location>
        <begin position="275"/>
        <end position="301"/>
    </location>
</feature>
<dbReference type="EMBL" id="JAPXFL010000008">
    <property type="protein sequence ID" value="KAK9502655.1"/>
    <property type="molecule type" value="Genomic_DNA"/>
</dbReference>
<dbReference type="Pfam" id="PF00474">
    <property type="entry name" value="SSF"/>
    <property type="match status" value="1"/>
</dbReference>
<dbReference type="NCBIfam" id="TIGR00813">
    <property type="entry name" value="sss"/>
    <property type="match status" value="1"/>
</dbReference>
<keyword evidence="3" id="KW-0813">Transport</keyword>
<dbReference type="PANTHER" id="PTHR42985:SF21">
    <property type="entry name" value="SODIUM-DEPENDENT MULTIVITAMIN TRANSPORTER-LIKE PROTEIN"/>
    <property type="match status" value="1"/>
</dbReference>
<evidence type="ECO:0000256" key="3">
    <source>
        <dbReference type="ARBA" id="ARBA00022448"/>
    </source>
</evidence>
<evidence type="ECO:0000256" key="12">
    <source>
        <dbReference type="SAM" id="Phobius"/>
    </source>
</evidence>
<dbReference type="InterPro" id="IPR001734">
    <property type="entry name" value="Na/solute_symporter"/>
</dbReference>
<proteinExistence type="inferred from homology"/>
<feature type="transmembrane region" description="Helical" evidence="12">
    <location>
        <begin position="239"/>
        <end position="263"/>
    </location>
</feature>
<feature type="transmembrane region" description="Helical" evidence="12">
    <location>
        <begin position="128"/>
        <end position="147"/>
    </location>
</feature>
<feature type="transmembrane region" description="Helical" evidence="12">
    <location>
        <begin position="88"/>
        <end position="107"/>
    </location>
</feature>
<dbReference type="Gene3D" id="1.20.1730.10">
    <property type="entry name" value="Sodium/glucose cotransporter"/>
    <property type="match status" value="1"/>
</dbReference>
<dbReference type="InterPro" id="IPR038377">
    <property type="entry name" value="Na/Glc_symporter_sf"/>
</dbReference>
<feature type="transmembrane region" description="Helical" evidence="12">
    <location>
        <begin position="414"/>
        <end position="434"/>
    </location>
</feature>
<comment type="caution">
    <text evidence="13">The sequence shown here is derived from an EMBL/GenBank/DDBJ whole genome shotgun (WGS) entry which is preliminary data.</text>
</comment>
<evidence type="ECO:0008006" key="15">
    <source>
        <dbReference type="Google" id="ProtNLM"/>
    </source>
</evidence>
<dbReference type="GO" id="GO:0015293">
    <property type="term" value="F:symporter activity"/>
    <property type="evidence" value="ECO:0007669"/>
    <property type="project" value="TreeGrafter"/>
</dbReference>
<dbReference type="Proteomes" id="UP001461498">
    <property type="component" value="Unassembled WGS sequence"/>
</dbReference>
<keyword evidence="10" id="KW-0739">Sodium transport</keyword>
<accession>A0AAW1CXC9</accession>